<dbReference type="Proteomes" id="UP000198228">
    <property type="component" value="Chromosome I"/>
</dbReference>
<dbReference type="Gene3D" id="3.40.50.300">
    <property type="entry name" value="P-loop containing nucleotide triphosphate hydrolases"/>
    <property type="match status" value="1"/>
</dbReference>
<dbReference type="SUPFAM" id="SSF52540">
    <property type="entry name" value="P-loop containing nucleoside triphosphate hydrolases"/>
    <property type="match status" value="1"/>
</dbReference>
<feature type="transmembrane region" description="Helical" evidence="1">
    <location>
        <begin position="714"/>
        <end position="731"/>
    </location>
</feature>
<dbReference type="RefSeq" id="WP_172894329.1">
    <property type="nucleotide sequence ID" value="NZ_LT607410.1"/>
</dbReference>
<dbReference type="AlphaFoldDB" id="A0A1C4YUG0"/>
<evidence type="ECO:0000256" key="1">
    <source>
        <dbReference type="SAM" id="Phobius"/>
    </source>
</evidence>
<proteinExistence type="predicted"/>
<feature type="transmembrane region" description="Helical" evidence="1">
    <location>
        <begin position="127"/>
        <end position="146"/>
    </location>
</feature>
<dbReference type="InterPro" id="IPR027417">
    <property type="entry name" value="P-loop_NTPase"/>
</dbReference>
<accession>A0A1C4YUG0</accession>
<evidence type="ECO:0000313" key="4">
    <source>
        <dbReference type="Proteomes" id="UP000198228"/>
    </source>
</evidence>
<feature type="transmembrane region" description="Helical" evidence="1">
    <location>
        <begin position="96"/>
        <end position="115"/>
    </location>
</feature>
<name>A0A1C4YUG0_9ACTN</name>
<organism evidence="3 4">
    <name type="scientific">Micromonospora purpureochromogenes</name>
    <dbReference type="NCBI Taxonomy" id="47872"/>
    <lineage>
        <taxon>Bacteria</taxon>
        <taxon>Bacillati</taxon>
        <taxon>Actinomycetota</taxon>
        <taxon>Actinomycetes</taxon>
        <taxon>Micromonosporales</taxon>
        <taxon>Micromonosporaceae</taxon>
        <taxon>Micromonospora</taxon>
    </lineage>
</organism>
<dbReference type="PROSITE" id="PS50837">
    <property type="entry name" value="NACHT"/>
    <property type="match status" value="1"/>
</dbReference>
<keyword evidence="1" id="KW-0472">Membrane</keyword>
<evidence type="ECO:0000259" key="2">
    <source>
        <dbReference type="PROSITE" id="PS50837"/>
    </source>
</evidence>
<keyword evidence="1" id="KW-0812">Transmembrane</keyword>
<feature type="transmembrane region" description="Helical" evidence="1">
    <location>
        <begin position="47"/>
        <end position="67"/>
    </location>
</feature>
<feature type="transmembrane region" description="Helical" evidence="1">
    <location>
        <begin position="689"/>
        <end position="708"/>
    </location>
</feature>
<feature type="transmembrane region" description="Helical" evidence="1">
    <location>
        <begin position="12"/>
        <end position="35"/>
    </location>
</feature>
<gene>
    <name evidence="3" type="ORF">GA0074696_3719</name>
</gene>
<feature type="transmembrane region" description="Helical" evidence="1">
    <location>
        <begin position="626"/>
        <end position="643"/>
    </location>
</feature>
<dbReference type="EMBL" id="LT607410">
    <property type="protein sequence ID" value="SCF24419.1"/>
    <property type="molecule type" value="Genomic_DNA"/>
</dbReference>
<sequence length="810" mass="87705">MWPHRRSGSPPLLLFSVLNAANSSAVAIAVNVATAEFPQAHGWTDNFTVMASIVAAVTVVSAVSAWLDRRADRASAPPLPPDPPAAAGPMTTRQRWILAVGAVILTSGLATFVWLRPGLGGRERLSVVLTLVGFAVVAWLVAWWAVRAGRPHPTAEATRTGEAGITTRRRVLQRVYQWWVRDALHRSLQQAVRLDVALDAQPDAVEAYEGPTQAALQRLGEPEPLPDGTRLVDVYDAGRRVLLIGRPGSGKTTHLLQLTEELLRRARDDEDSPVPVVLLLSRWRTNHPHFCSWASAEIGERYGVAPAEVRQSLDDGRMILLLDGLDEVDGDYQDACLEAINSFARAASFAATGMVVTCRSQDYERLHRLAFDTALVVRPLSRGQIDRALRSAGPDLDTLRHALDRDETLRELLTTPLMLGVATIAYRGATPDLLPAGGDSDAHREVLYRLFVQRMLTRRRSLRGRPEVDGTSFPPREARCALIWLARLMRRRSQTVFYPDWLTPAWLPGRRTEWTLPPARGLAARLARRLGWDHTSTGLVGGGLAALSGAAATVPFGALIGGVRGAVVTAAGAAAFFGLGIGLTFGVLLQVPRLNRLFVPFIGREESTAYAASEWTTSARSAATGFLFWSAFGVVFVGVPVALSSTWPAAALIALTLGTGGGLSGGSVPDFAKPPASPGHALRASLHRFTRLMMILLGLVAALLAVTFALHGPWFAVVAALPMTVALMLTAGPGRAWLRHRAVSFGIARSGLLPSNLVEFLSYADDRVIMQRVFGGYAFIHRTLRDHLADEDPFDRLPEPGRRVLAEEVG</sequence>
<reference evidence="3 4" key="1">
    <citation type="submission" date="2016-06" db="EMBL/GenBank/DDBJ databases">
        <authorList>
            <person name="Kjaerup R.B."/>
            <person name="Dalgaard T.S."/>
            <person name="Juul-Madsen H.R."/>
        </authorList>
    </citation>
    <scope>NUCLEOTIDE SEQUENCE [LARGE SCALE GENOMIC DNA]</scope>
    <source>
        <strain evidence="3 4">DSM 43821</strain>
    </source>
</reference>
<evidence type="ECO:0000313" key="3">
    <source>
        <dbReference type="EMBL" id="SCF24419.1"/>
    </source>
</evidence>
<dbReference type="Pfam" id="PF05729">
    <property type="entry name" value="NACHT"/>
    <property type="match status" value="1"/>
</dbReference>
<feature type="transmembrane region" description="Helical" evidence="1">
    <location>
        <begin position="566"/>
        <end position="589"/>
    </location>
</feature>
<protein>
    <submittedName>
        <fullName evidence="3">NACHT domain-containing protein</fullName>
    </submittedName>
</protein>
<keyword evidence="1" id="KW-1133">Transmembrane helix</keyword>
<feature type="domain" description="NACHT" evidence="2">
    <location>
        <begin position="239"/>
        <end position="360"/>
    </location>
</feature>
<dbReference type="InterPro" id="IPR007111">
    <property type="entry name" value="NACHT_NTPase"/>
</dbReference>
<feature type="transmembrane region" description="Helical" evidence="1">
    <location>
        <begin position="649"/>
        <end position="668"/>
    </location>
</feature>
<feature type="transmembrane region" description="Helical" evidence="1">
    <location>
        <begin position="538"/>
        <end position="560"/>
    </location>
</feature>